<gene>
    <name evidence="2" type="ORF">TRSC58_02598</name>
</gene>
<accession>A0A061J2M5</accession>
<dbReference type="PANTHER" id="PTHR32097:SF17">
    <property type="entry name" value="CAMP-BINDING PROTEIN 1-RELATED"/>
    <property type="match status" value="1"/>
</dbReference>
<feature type="region of interest" description="Disordered" evidence="1">
    <location>
        <begin position="345"/>
        <end position="365"/>
    </location>
</feature>
<evidence type="ECO:0008006" key="4">
    <source>
        <dbReference type="Google" id="ProtNLM"/>
    </source>
</evidence>
<dbReference type="Proteomes" id="UP000031737">
    <property type="component" value="Unassembled WGS sequence"/>
</dbReference>
<dbReference type="EMBL" id="AUPL01002598">
    <property type="protein sequence ID" value="ESL09678.1"/>
    <property type="molecule type" value="Genomic_DNA"/>
</dbReference>
<dbReference type="Gene3D" id="2.60.60.30">
    <property type="entry name" value="sav2460 like domains"/>
    <property type="match status" value="1"/>
</dbReference>
<organism evidence="2 3">
    <name type="scientific">Trypanosoma rangeli SC58</name>
    <dbReference type="NCBI Taxonomy" id="429131"/>
    <lineage>
        <taxon>Eukaryota</taxon>
        <taxon>Discoba</taxon>
        <taxon>Euglenozoa</taxon>
        <taxon>Kinetoplastea</taxon>
        <taxon>Metakinetoplastina</taxon>
        <taxon>Trypanosomatida</taxon>
        <taxon>Trypanosomatidae</taxon>
        <taxon>Trypanosoma</taxon>
        <taxon>Herpetosoma</taxon>
    </lineage>
</organism>
<keyword evidence="3" id="KW-1185">Reference proteome</keyword>
<protein>
    <recommendedName>
        <fullName evidence="4">TerD domain-containing protein</fullName>
    </recommendedName>
</protein>
<evidence type="ECO:0000313" key="3">
    <source>
        <dbReference type="Proteomes" id="UP000031737"/>
    </source>
</evidence>
<evidence type="ECO:0000256" key="1">
    <source>
        <dbReference type="SAM" id="MobiDB-lite"/>
    </source>
</evidence>
<dbReference type="OrthoDB" id="248459at2759"/>
<proteinExistence type="predicted"/>
<comment type="caution">
    <text evidence="2">The sequence shown here is derived from an EMBL/GenBank/DDBJ whole genome shotgun (WGS) entry which is preliminary data.</text>
</comment>
<reference evidence="2 3" key="1">
    <citation type="submission" date="2013-07" db="EMBL/GenBank/DDBJ databases">
        <authorList>
            <person name="Stoco P.H."/>
            <person name="Wagner G."/>
            <person name="Gerber A."/>
            <person name="Zaha A."/>
            <person name="Thompson C."/>
            <person name="Bartholomeu D.C."/>
            <person name="Luckemeyer D.D."/>
            <person name="Bahia D."/>
            <person name="Loreto E."/>
            <person name="Prestes E.B."/>
            <person name="Lima F.M."/>
            <person name="Rodrigues-Luiz G."/>
            <person name="Vallejo G.A."/>
            <person name="Filho J.F."/>
            <person name="Monteiro K.M."/>
            <person name="Tyler K.M."/>
            <person name="de Almeida L.G."/>
            <person name="Ortiz M.F."/>
            <person name="Siervo M.A."/>
            <person name="de Moraes M.H."/>
            <person name="Cunha O.L."/>
            <person name="Mendonca-Neto R."/>
            <person name="Silva R."/>
            <person name="Teixeira S.M."/>
            <person name="Murta S.M."/>
            <person name="Sincero T.C."/>
            <person name="Mendes T.A."/>
            <person name="Urmenyi T.P."/>
            <person name="Silva V.G."/>
            <person name="da Rocha W.D."/>
            <person name="Andersson B."/>
            <person name="Romanha A.J."/>
            <person name="Steindel M."/>
            <person name="de Vasconcelos A.T."/>
            <person name="Grisard E.C."/>
        </authorList>
    </citation>
    <scope>NUCLEOTIDE SEQUENCE [LARGE SCALE GENOMIC DNA]</scope>
    <source>
        <strain evidence="2 3">SC58</strain>
    </source>
</reference>
<dbReference type="AlphaFoldDB" id="A0A061J2M5"/>
<evidence type="ECO:0000313" key="2">
    <source>
        <dbReference type="EMBL" id="ESL09678.1"/>
    </source>
</evidence>
<name>A0A061J2M5_TRYRA</name>
<feature type="compositionally biased region" description="Polar residues" evidence="1">
    <location>
        <begin position="356"/>
        <end position="365"/>
    </location>
</feature>
<dbReference type="VEuPathDB" id="TriTrypDB:TRSC58_02598"/>
<sequence>MAFDVQQKVFRIPSNIAVSTGLRWDFIGADPVDLDLSAVCFTSEGMFLDCVFFNHPFPADTDEEALRSSGVLVDPQQLPYMFVSGDSRIGAEEENQLPGLALAAKRREYQLRSSSTGSMKNEVQRMGIVDQLFSRLYEEAELDEVEEALGEDQRASRRRKRRGFCDESVTFVMHKMPSEVSVIFLVVTSYTGADFTTLPGVKLEVVNETTNGWVGEIDLKRSTGDGTANLACMLCRLPLLTDDPAEPQLWDLRELNVRTFGYTFVDVLPVMLDVLDVERNSRDDAMQRLPDYPLTEGGFPAHGAPPFQMSRLRCWRGTANTISTSFMVSVVGITKTVTNRTVPTYLPYQPKRRNGRTSSTYVPVP</sequence>
<dbReference type="PANTHER" id="PTHR32097">
    <property type="entry name" value="CAMP-BINDING PROTEIN 1-RELATED"/>
    <property type="match status" value="1"/>
</dbReference>
<dbReference type="InterPro" id="IPR051324">
    <property type="entry name" value="Stress/Tellurium_Resist"/>
</dbReference>